<evidence type="ECO:0000259" key="1">
    <source>
        <dbReference type="SMART" id="SM00245"/>
    </source>
</evidence>
<dbReference type="Pfam" id="PF03572">
    <property type="entry name" value="Peptidase_S41"/>
    <property type="match status" value="1"/>
</dbReference>
<keyword evidence="3" id="KW-1185">Reference proteome</keyword>
<dbReference type="GO" id="GO:0004175">
    <property type="term" value="F:endopeptidase activity"/>
    <property type="evidence" value="ECO:0007669"/>
    <property type="project" value="TreeGrafter"/>
</dbReference>
<evidence type="ECO:0000313" key="3">
    <source>
        <dbReference type="Proteomes" id="UP000238442"/>
    </source>
</evidence>
<dbReference type="EMBL" id="CP027062">
    <property type="protein sequence ID" value="AVI52164.1"/>
    <property type="molecule type" value="Genomic_DNA"/>
</dbReference>
<feature type="domain" description="Tail specific protease" evidence="1">
    <location>
        <begin position="104"/>
        <end position="313"/>
    </location>
</feature>
<dbReference type="Gene3D" id="3.90.226.10">
    <property type="entry name" value="2-enoyl-CoA Hydratase, Chain A, domain 1"/>
    <property type="match status" value="1"/>
</dbReference>
<dbReference type="PANTHER" id="PTHR32060">
    <property type="entry name" value="TAIL-SPECIFIC PROTEASE"/>
    <property type="match status" value="1"/>
</dbReference>
<dbReference type="GO" id="GO:0006508">
    <property type="term" value="P:proteolysis"/>
    <property type="evidence" value="ECO:0007669"/>
    <property type="project" value="InterPro"/>
</dbReference>
<dbReference type="GO" id="GO:0007165">
    <property type="term" value="P:signal transduction"/>
    <property type="evidence" value="ECO:0007669"/>
    <property type="project" value="TreeGrafter"/>
</dbReference>
<evidence type="ECO:0000313" key="2">
    <source>
        <dbReference type="EMBL" id="AVI52164.1"/>
    </source>
</evidence>
<dbReference type="RefSeq" id="WP_105217404.1">
    <property type="nucleotide sequence ID" value="NZ_CP027062.1"/>
</dbReference>
<dbReference type="GO" id="GO:0030288">
    <property type="term" value="C:outer membrane-bounded periplasmic space"/>
    <property type="evidence" value="ECO:0007669"/>
    <property type="project" value="TreeGrafter"/>
</dbReference>
<reference evidence="2 3" key="1">
    <citation type="submission" date="2018-02" db="EMBL/GenBank/DDBJ databases">
        <title>Genomic analysis of the strain RR4-38 isolated from a seawater recirculating aquaculture system.</title>
        <authorList>
            <person name="Kim Y.-S."/>
            <person name="Jang Y.H."/>
            <person name="Kim K.-H."/>
        </authorList>
    </citation>
    <scope>NUCLEOTIDE SEQUENCE [LARGE SCALE GENOMIC DNA]</scope>
    <source>
        <strain evidence="2 3">RR4-38</strain>
    </source>
</reference>
<dbReference type="InterPro" id="IPR005151">
    <property type="entry name" value="Tail-specific_protease"/>
</dbReference>
<dbReference type="OrthoDB" id="7314861at2"/>
<dbReference type="SMART" id="SM00245">
    <property type="entry name" value="TSPc"/>
    <property type="match status" value="1"/>
</dbReference>
<protein>
    <recommendedName>
        <fullName evidence="1">Tail specific protease domain-containing protein</fullName>
    </recommendedName>
</protein>
<name>A0A2S0I011_9FLAO</name>
<dbReference type="GO" id="GO:0008236">
    <property type="term" value="F:serine-type peptidase activity"/>
    <property type="evidence" value="ECO:0007669"/>
    <property type="project" value="InterPro"/>
</dbReference>
<dbReference type="Proteomes" id="UP000238442">
    <property type="component" value="Chromosome"/>
</dbReference>
<dbReference type="SUPFAM" id="SSF52096">
    <property type="entry name" value="ClpP/crotonase"/>
    <property type="match status" value="1"/>
</dbReference>
<dbReference type="AlphaFoldDB" id="A0A2S0I011"/>
<accession>A0A2S0I011</accession>
<sequence>MKQSILGFILLYTLQVFGQSTNEVQVVLDKIITHAQEASLYRNNINWDSVKPQVYKLAKEAESVNDLSPALKYLLKSLGDEHGRVFHNNQIIAHYYSGELKDHLKTFDPKIYNKIQMAQTYYFHTEMLENEIGYIRIVGLPMGDNEKMASEIQTEVCDLINAGAKNWIVDLRYNGGGNMHPMAEGIALLIGDDIVGGSQGLTNTESSVWRVENGDFFYDEYSIELQDDCAPKNLPKIAVLTSVYTASSGEALAVIFKGRDKTKFFGQKTFGMITVTDWEVIDETTAMTISVSYYKDRNGNVYNEFVDVDKELPFVIEPLSENDESIRSAINWLKED</sequence>
<organism evidence="2 3">
    <name type="scientific">Pukyongia salina</name>
    <dbReference type="NCBI Taxonomy" id="2094025"/>
    <lineage>
        <taxon>Bacteria</taxon>
        <taxon>Pseudomonadati</taxon>
        <taxon>Bacteroidota</taxon>
        <taxon>Flavobacteriia</taxon>
        <taxon>Flavobacteriales</taxon>
        <taxon>Flavobacteriaceae</taxon>
        <taxon>Pukyongia</taxon>
    </lineage>
</organism>
<proteinExistence type="predicted"/>
<dbReference type="InterPro" id="IPR029045">
    <property type="entry name" value="ClpP/crotonase-like_dom_sf"/>
</dbReference>
<dbReference type="PANTHER" id="PTHR32060:SF30">
    <property type="entry name" value="CARBOXY-TERMINAL PROCESSING PROTEASE CTPA"/>
    <property type="match status" value="1"/>
</dbReference>
<gene>
    <name evidence="2" type="ORF">C5O00_13775</name>
</gene>
<dbReference type="KEGG" id="aue:C5O00_13775"/>